<dbReference type="AlphaFoldDB" id="A0AAD5TWZ8"/>
<evidence type="ECO:0000313" key="6">
    <source>
        <dbReference type="EMBL" id="KAJ3204228.1"/>
    </source>
</evidence>
<reference evidence="6" key="1">
    <citation type="submission" date="2020-05" db="EMBL/GenBank/DDBJ databases">
        <title>Phylogenomic resolution of chytrid fungi.</title>
        <authorList>
            <person name="Stajich J.E."/>
            <person name="Amses K."/>
            <person name="Simmons R."/>
            <person name="Seto K."/>
            <person name="Myers J."/>
            <person name="Bonds A."/>
            <person name="Quandt C.A."/>
            <person name="Barry K."/>
            <person name="Liu P."/>
            <person name="Grigoriev I."/>
            <person name="Longcore J.E."/>
            <person name="James T.Y."/>
        </authorList>
    </citation>
    <scope>NUCLEOTIDE SEQUENCE</scope>
    <source>
        <strain evidence="6">JEL0476</strain>
    </source>
</reference>
<dbReference type="InterPro" id="IPR028871">
    <property type="entry name" value="BlueCu_1_BS"/>
</dbReference>
<evidence type="ECO:0000256" key="3">
    <source>
        <dbReference type="ARBA" id="ARBA00022982"/>
    </source>
</evidence>
<organism evidence="6 7">
    <name type="scientific">Clydaea vesicula</name>
    <dbReference type="NCBI Taxonomy" id="447962"/>
    <lineage>
        <taxon>Eukaryota</taxon>
        <taxon>Fungi</taxon>
        <taxon>Fungi incertae sedis</taxon>
        <taxon>Chytridiomycota</taxon>
        <taxon>Chytridiomycota incertae sedis</taxon>
        <taxon>Chytridiomycetes</taxon>
        <taxon>Lobulomycetales</taxon>
        <taxon>Lobulomycetaceae</taxon>
        <taxon>Clydaea</taxon>
    </lineage>
</organism>
<proteinExistence type="predicted"/>
<dbReference type="PROSITE" id="PS00196">
    <property type="entry name" value="COPPER_BLUE"/>
    <property type="match status" value="1"/>
</dbReference>
<gene>
    <name evidence="6" type="ORF">HK099_001228</name>
</gene>
<dbReference type="Proteomes" id="UP001211065">
    <property type="component" value="Unassembled WGS sequence"/>
</dbReference>
<dbReference type="InterPro" id="IPR000923">
    <property type="entry name" value="BlueCu_1"/>
</dbReference>
<comment type="caution">
    <text evidence="6">The sequence shown here is derived from an EMBL/GenBank/DDBJ whole genome shotgun (WGS) entry which is preliminary data.</text>
</comment>
<dbReference type="GO" id="GO:0009055">
    <property type="term" value="F:electron transfer activity"/>
    <property type="evidence" value="ECO:0007669"/>
    <property type="project" value="InterPro"/>
</dbReference>
<dbReference type="InterPro" id="IPR008972">
    <property type="entry name" value="Cupredoxin"/>
</dbReference>
<evidence type="ECO:0000256" key="1">
    <source>
        <dbReference type="ARBA" id="ARBA00022448"/>
    </source>
</evidence>
<feature type="domain" description="Blue (type 1) copper" evidence="5">
    <location>
        <begin position="13"/>
        <end position="91"/>
    </location>
</feature>
<sequence>MSKIIQVEVTDDIFTPATVNILAGDTVQWNFRSFHNVYETVDSSCTVKNTWNSADLSTGTYTQTFANNGTFYYACTVGNHCQMGMKGVVNVGALSSATANNSPATTTSTTTTSISKSNGSKFVVLSTAFYILSSTILFL</sequence>
<keyword evidence="1" id="KW-0813">Transport</keyword>
<keyword evidence="4" id="KW-0186">Copper</keyword>
<dbReference type="Pfam" id="PF00127">
    <property type="entry name" value="Copper-bind"/>
    <property type="match status" value="1"/>
</dbReference>
<keyword evidence="3" id="KW-0249">Electron transport</keyword>
<dbReference type="Gene3D" id="2.60.40.420">
    <property type="entry name" value="Cupredoxins - blue copper proteins"/>
    <property type="match status" value="1"/>
</dbReference>
<keyword evidence="7" id="KW-1185">Reference proteome</keyword>
<keyword evidence="2" id="KW-0479">Metal-binding</keyword>
<dbReference type="GO" id="GO:0005507">
    <property type="term" value="F:copper ion binding"/>
    <property type="evidence" value="ECO:0007669"/>
    <property type="project" value="InterPro"/>
</dbReference>
<evidence type="ECO:0000313" key="7">
    <source>
        <dbReference type="Proteomes" id="UP001211065"/>
    </source>
</evidence>
<evidence type="ECO:0000256" key="4">
    <source>
        <dbReference type="ARBA" id="ARBA00023008"/>
    </source>
</evidence>
<protein>
    <recommendedName>
        <fullName evidence="5">Blue (type 1) copper domain-containing protein</fullName>
    </recommendedName>
</protein>
<dbReference type="SUPFAM" id="SSF49503">
    <property type="entry name" value="Cupredoxins"/>
    <property type="match status" value="1"/>
</dbReference>
<evidence type="ECO:0000256" key="2">
    <source>
        <dbReference type="ARBA" id="ARBA00022723"/>
    </source>
</evidence>
<name>A0AAD5TWZ8_9FUNG</name>
<dbReference type="EMBL" id="JADGJW010001324">
    <property type="protein sequence ID" value="KAJ3204228.1"/>
    <property type="molecule type" value="Genomic_DNA"/>
</dbReference>
<evidence type="ECO:0000259" key="5">
    <source>
        <dbReference type="Pfam" id="PF00127"/>
    </source>
</evidence>
<accession>A0AAD5TWZ8</accession>